<dbReference type="InterPro" id="IPR000835">
    <property type="entry name" value="HTH_MarR-typ"/>
</dbReference>
<dbReference type="Proteomes" id="UP000250434">
    <property type="component" value="Chromosome"/>
</dbReference>
<protein>
    <submittedName>
        <fullName evidence="2">MarR family transcriptional regulator</fullName>
    </submittedName>
</protein>
<dbReference type="InterPro" id="IPR036390">
    <property type="entry name" value="WH_DNA-bd_sf"/>
</dbReference>
<dbReference type="Gene3D" id="1.10.10.10">
    <property type="entry name" value="Winged helix-like DNA-binding domain superfamily/Winged helix DNA-binding domain"/>
    <property type="match status" value="1"/>
</dbReference>
<dbReference type="KEGG" id="aab:A4R43_31425"/>
<dbReference type="SUPFAM" id="SSF46785">
    <property type="entry name" value="Winged helix' DNA-binding domain"/>
    <property type="match status" value="1"/>
</dbReference>
<dbReference type="InterPro" id="IPR052526">
    <property type="entry name" value="HTH-type_Bedaq_tolerance"/>
</dbReference>
<gene>
    <name evidence="2" type="ORF">A4R43_31425</name>
</gene>
<evidence type="ECO:0000313" key="2">
    <source>
        <dbReference type="EMBL" id="AXB46414.1"/>
    </source>
</evidence>
<evidence type="ECO:0000259" key="1">
    <source>
        <dbReference type="PROSITE" id="PS50995"/>
    </source>
</evidence>
<proteinExistence type="predicted"/>
<name>A0A344LEE0_9PSEU</name>
<dbReference type="RefSeq" id="WP_113695465.1">
    <property type="nucleotide sequence ID" value="NZ_CP015163.1"/>
</dbReference>
<reference evidence="2 3" key="1">
    <citation type="submission" date="2016-04" db="EMBL/GenBank/DDBJ databases">
        <title>Complete genome sequence and analysis of deep-sea sediment isolate, Amycolatopsis sp. WP1.</title>
        <authorList>
            <person name="Wang H."/>
            <person name="Chen S."/>
            <person name="Wu Q."/>
        </authorList>
    </citation>
    <scope>NUCLEOTIDE SEQUENCE [LARGE SCALE GENOMIC DNA]</scope>
    <source>
        <strain evidence="2 3">WP1</strain>
    </source>
</reference>
<dbReference type="AlphaFoldDB" id="A0A344LEE0"/>
<dbReference type="PANTHER" id="PTHR39515">
    <property type="entry name" value="CONSERVED PROTEIN"/>
    <property type="match status" value="1"/>
</dbReference>
<dbReference type="OrthoDB" id="122135at2"/>
<sequence length="154" mass="17307">MGPTDEAALELVRQLKVNAQLQQAWTTHLWQAQNGLHPASAWLLAELAQLGESRPSELAKRRMVDVSVVSRQVAQLTAAGLIERRPAPEDGRAALIRVSERGEQELVRWRRQYTDFLTDALSGWDPDELQALTERLKAANDSLRTTLDRRSGSR</sequence>
<feature type="domain" description="HTH marR-type" evidence="1">
    <location>
        <begin position="1"/>
        <end position="141"/>
    </location>
</feature>
<organism evidence="2 3">
    <name type="scientific">Amycolatopsis albispora</name>
    <dbReference type="NCBI Taxonomy" id="1804986"/>
    <lineage>
        <taxon>Bacteria</taxon>
        <taxon>Bacillati</taxon>
        <taxon>Actinomycetota</taxon>
        <taxon>Actinomycetes</taxon>
        <taxon>Pseudonocardiales</taxon>
        <taxon>Pseudonocardiaceae</taxon>
        <taxon>Amycolatopsis</taxon>
    </lineage>
</organism>
<dbReference type="InterPro" id="IPR036388">
    <property type="entry name" value="WH-like_DNA-bd_sf"/>
</dbReference>
<accession>A0A344LEE0</accession>
<dbReference type="PROSITE" id="PS50995">
    <property type="entry name" value="HTH_MARR_2"/>
    <property type="match status" value="1"/>
</dbReference>
<keyword evidence="3" id="KW-1185">Reference proteome</keyword>
<dbReference type="EMBL" id="CP015163">
    <property type="protein sequence ID" value="AXB46414.1"/>
    <property type="molecule type" value="Genomic_DNA"/>
</dbReference>
<dbReference type="Pfam" id="PF12802">
    <property type="entry name" value="MarR_2"/>
    <property type="match status" value="1"/>
</dbReference>
<evidence type="ECO:0000313" key="3">
    <source>
        <dbReference type="Proteomes" id="UP000250434"/>
    </source>
</evidence>
<dbReference type="GO" id="GO:0003700">
    <property type="term" value="F:DNA-binding transcription factor activity"/>
    <property type="evidence" value="ECO:0007669"/>
    <property type="project" value="InterPro"/>
</dbReference>
<dbReference type="PANTHER" id="PTHR39515:SF2">
    <property type="entry name" value="HTH-TYPE TRANSCRIPTIONAL REGULATOR RV0880"/>
    <property type="match status" value="1"/>
</dbReference>
<dbReference type="SMART" id="SM00347">
    <property type="entry name" value="HTH_MARR"/>
    <property type="match status" value="1"/>
</dbReference>
<dbReference type="PRINTS" id="PR00598">
    <property type="entry name" value="HTHMARR"/>
</dbReference>